<accession>A0AAD5QVX1</accession>
<keyword evidence="2" id="KW-1185">Reference proteome</keyword>
<evidence type="ECO:0000313" key="1">
    <source>
        <dbReference type="EMBL" id="KAJ1361721.1"/>
    </source>
</evidence>
<gene>
    <name evidence="1" type="ORF">KIN20_021046</name>
</gene>
<sequence length="63" mass="6658">MIAKLIAASQQYEIKNVCFGGATTASSSKPIDQRRLSIVVCLRGVAFCSRTGAYENLGCGTSN</sequence>
<dbReference type="AlphaFoldDB" id="A0AAD5QVX1"/>
<protein>
    <submittedName>
        <fullName evidence="1">Uncharacterized protein</fullName>
    </submittedName>
</protein>
<comment type="caution">
    <text evidence="1">The sequence shown here is derived from an EMBL/GenBank/DDBJ whole genome shotgun (WGS) entry which is preliminary data.</text>
</comment>
<name>A0AAD5QVX1_PARTN</name>
<evidence type="ECO:0000313" key="2">
    <source>
        <dbReference type="Proteomes" id="UP001196413"/>
    </source>
</evidence>
<dbReference type="Proteomes" id="UP001196413">
    <property type="component" value="Unassembled WGS sequence"/>
</dbReference>
<organism evidence="1 2">
    <name type="scientific">Parelaphostrongylus tenuis</name>
    <name type="common">Meningeal worm</name>
    <dbReference type="NCBI Taxonomy" id="148309"/>
    <lineage>
        <taxon>Eukaryota</taxon>
        <taxon>Metazoa</taxon>
        <taxon>Ecdysozoa</taxon>
        <taxon>Nematoda</taxon>
        <taxon>Chromadorea</taxon>
        <taxon>Rhabditida</taxon>
        <taxon>Rhabditina</taxon>
        <taxon>Rhabditomorpha</taxon>
        <taxon>Strongyloidea</taxon>
        <taxon>Metastrongylidae</taxon>
        <taxon>Parelaphostrongylus</taxon>
    </lineage>
</organism>
<reference evidence="1" key="1">
    <citation type="submission" date="2021-06" db="EMBL/GenBank/DDBJ databases">
        <title>Parelaphostrongylus tenuis whole genome reference sequence.</title>
        <authorList>
            <person name="Garwood T.J."/>
            <person name="Larsen P.A."/>
            <person name="Fountain-Jones N.M."/>
            <person name="Garbe J.R."/>
            <person name="Macchietto M.G."/>
            <person name="Kania S.A."/>
            <person name="Gerhold R.W."/>
            <person name="Richards J.E."/>
            <person name="Wolf T.M."/>
        </authorList>
    </citation>
    <scope>NUCLEOTIDE SEQUENCE</scope>
    <source>
        <strain evidence="1">MNPRO001-30</strain>
        <tissue evidence="1">Meninges</tissue>
    </source>
</reference>
<dbReference type="EMBL" id="JAHQIW010004259">
    <property type="protein sequence ID" value="KAJ1361721.1"/>
    <property type="molecule type" value="Genomic_DNA"/>
</dbReference>
<proteinExistence type="predicted"/>